<comment type="caution">
    <text evidence="3">The sequence shown here is derived from an EMBL/GenBank/DDBJ whole genome shotgun (WGS) entry which is preliminary data.</text>
</comment>
<proteinExistence type="predicted"/>
<name>A0AAJ3V6Y5_9BACI</name>
<dbReference type="Proteomes" id="UP001248134">
    <property type="component" value="Unassembled WGS sequence"/>
</dbReference>
<accession>A0AAJ3V6Y5</accession>
<protein>
    <submittedName>
        <fullName evidence="3">Abortive infection protein</fullName>
    </submittedName>
</protein>
<evidence type="ECO:0000313" key="4">
    <source>
        <dbReference type="Proteomes" id="UP000221918"/>
    </source>
</evidence>
<dbReference type="Proteomes" id="UP000221918">
    <property type="component" value="Unassembled WGS sequence"/>
</dbReference>
<feature type="transmembrane region" description="Helical" evidence="1">
    <location>
        <begin position="39"/>
        <end position="57"/>
    </location>
</feature>
<feature type="transmembrane region" description="Helical" evidence="1">
    <location>
        <begin position="12"/>
        <end position="33"/>
    </location>
</feature>
<reference evidence="2" key="2">
    <citation type="submission" date="2019-07" db="EMBL/GenBank/DDBJ databases">
        <title>Phylogenomic Reclassification of ATCC Bacillus Strains and Various Taxa within the Genus Bacillus.</title>
        <authorList>
            <person name="Riojas M.A."/>
            <person name="Frank A.M."/>
            <person name="Fenn S.L."/>
            <person name="King S.P."/>
            <person name="Brower S.M."/>
            <person name="Hazbon M.H."/>
        </authorList>
    </citation>
    <scope>NUCLEOTIDE SEQUENCE</scope>
    <source>
        <strain evidence="2">NR-12239</strain>
    </source>
</reference>
<evidence type="ECO:0000313" key="3">
    <source>
        <dbReference type="EMBL" id="PHF03029.1"/>
    </source>
</evidence>
<sequence>MPFIWSGPHQVKIYIFLIIAISINIVTFTPFLLQKGISYIQHIMLFAVLFSIINGVLEKCIWQGILLHQFTNQFDEK</sequence>
<evidence type="ECO:0000256" key="1">
    <source>
        <dbReference type="SAM" id="Phobius"/>
    </source>
</evidence>
<dbReference type="EMBL" id="NUTL01000025">
    <property type="protein sequence ID" value="PHF03029.1"/>
    <property type="molecule type" value="Genomic_DNA"/>
</dbReference>
<gene>
    <name evidence="3" type="ORF">COF81_06200</name>
    <name evidence="2" type="ORF">FOS08_08220</name>
</gene>
<keyword evidence="1" id="KW-0812">Transmembrane</keyword>
<reference evidence="3 4" key="1">
    <citation type="submission" date="2017-09" db="EMBL/GenBank/DDBJ databases">
        <title>Large-scale bioinformatics analysis of Bacillus genomes uncovers conserved roles of natural products in bacterial physiology.</title>
        <authorList>
            <consortium name="Agbiome Team Llc"/>
            <person name="Bleich R.M."/>
            <person name="Grubbs K.J."/>
            <person name="Santa Maria K.C."/>
            <person name="Allen S.E."/>
            <person name="Farag S."/>
            <person name="Shank E.A."/>
            <person name="Bowers A."/>
        </authorList>
    </citation>
    <scope>NUCLEOTIDE SEQUENCE [LARGE SCALE GENOMIC DNA]</scope>
    <source>
        <strain evidence="3 4">AFS037265</strain>
    </source>
</reference>
<dbReference type="EMBL" id="VLYX01000006">
    <property type="protein sequence ID" value="MDR4325929.1"/>
    <property type="molecule type" value="Genomic_DNA"/>
</dbReference>
<evidence type="ECO:0000313" key="2">
    <source>
        <dbReference type="EMBL" id="MDR4325929.1"/>
    </source>
</evidence>
<keyword evidence="1" id="KW-0472">Membrane</keyword>
<dbReference type="AlphaFoldDB" id="A0AAJ3V6Y5"/>
<keyword evidence="1" id="KW-1133">Transmembrane helix</keyword>
<organism evidence="3 4">
    <name type="scientific">Bacillus pseudomycoides</name>
    <dbReference type="NCBI Taxonomy" id="64104"/>
    <lineage>
        <taxon>Bacteria</taxon>
        <taxon>Bacillati</taxon>
        <taxon>Bacillota</taxon>
        <taxon>Bacilli</taxon>
        <taxon>Bacillales</taxon>
        <taxon>Bacillaceae</taxon>
        <taxon>Bacillus</taxon>
        <taxon>Bacillus cereus group</taxon>
    </lineage>
</organism>